<feature type="region of interest" description="Disordered" evidence="1">
    <location>
        <begin position="488"/>
        <end position="569"/>
    </location>
</feature>
<evidence type="ECO:0000313" key="2">
    <source>
        <dbReference type="EMBL" id="KZV53248.1"/>
    </source>
</evidence>
<evidence type="ECO:0000256" key="1">
    <source>
        <dbReference type="SAM" id="MobiDB-lite"/>
    </source>
</evidence>
<dbReference type="PANTHER" id="PTHR32091">
    <property type="entry name" value="EUKARYOTIC TRANSLATION INITIATION FACTOR 4B"/>
    <property type="match status" value="1"/>
</dbReference>
<organism evidence="2 3">
    <name type="scientific">Dorcoceras hygrometricum</name>
    <dbReference type="NCBI Taxonomy" id="472368"/>
    <lineage>
        <taxon>Eukaryota</taxon>
        <taxon>Viridiplantae</taxon>
        <taxon>Streptophyta</taxon>
        <taxon>Embryophyta</taxon>
        <taxon>Tracheophyta</taxon>
        <taxon>Spermatophyta</taxon>
        <taxon>Magnoliopsida</taxon>
        <taxon>eudicotyledons</taxon>
        <taxon>Gunneridae</taxon>
        <taxon>Pentapetalae</taxon>
        <taxon>asterids</taxon>
        <taxon>lamiids</taxon>
        <taxon>Lamiales</taxon>
        <taxon>Gesneriaceae</taxon>
        <taxon>Didymocarpoideae</taxon>
        <taxon>Trichosporeae</taxon>
        <taxon>Loxocarpinae</taxon>
        <taxon>Dorcoceras</taxon>
    </lineage>
</organism>
<dbReference type="OrthoDB" id="48651at2759"/>
<sequence length="625" mass="68416">MSKKKATMTLKDFHGGSIPSDLPLPSAPGVTMRPADRGGFDRQAPWGNSVGRSDHRLRPASAGSARNLDDKSPFLSPSAQIGRNFDEDERKPLDGVSGPRRTISDVNIHAQESGLIGPKTDNVCGIRTGSMTASVQVSQVSSDLMAIPYGGRRIEVPNGGLSVQNITGSASTRLNYSNVADNAGKTVAGSNPNAWGLRKETIAGKEPIFVAWSAPDAETKLAHASALEKVSSGRWNSKEHVPHQKDIQVLGNPETGAEFLCKGNSIYWKDSNYQINVAKSPDCHDIALAMHAEKSLIVDDVIHSGVKEVLPYEGLRLTTQMESHERNPALYSSGLRSLHASGKLGGSEFHSSLPSEPSERPKLKLLPRSKPLEHLEPRFEYKQGLQPPSSVQVGDDDGVNATKCSVQHETTESMILNRTLEPSKLNLKPQSLHLEPLDGKNDIKRGTVFGGARPREVILMERGSDNAAISSHVQSPSRVKQVVPMANTSFHANPHFGEKAENVKRTDRRDHPSSGERMDSQMWNRRNEIRKNNKDTEKHRNQQLQDRPPSPETWRKPVEQPRPTSPPLRYGKAASAVELAQTFSRSVSDQALSDRFSGSKGIQRPGQIPFSRLTGPTPRPQINGY</sequence>
<dbReference type="InterPro" id="IPR010433">
    <property type="entry name" value="EIF-4B_pln"/>
</dbReference>
<feature type="region of interest" description="Disordered" evidence="1">
    <location>
        <begin position="345"/>
        <end position="368"/>
    </location>
</feature>
<dbReference type="Proteomes" id="UP000250235">
    <property type="component" value="Unassembled WGS sequence"/>
</dbReference>
<proteinExistence type="predicted"/>
<keyword evidence="3" id="KW-1185">Reference proteome</keyword>
<feature type="compositionally biased region" description="Basic and acidic residues" evidence="1">
    <location>
        <begin position="84"/>
        <end position="93"/>
    </location>
</feature>
<reference evidence="2 3" key="1">
    <citation type="journal article" date="2015" name="Proc. Natl. Acad. Sci. U.S.A.">
        <title>The resurrection genome of Boea hygrometrica: A blueprint for survival of dehydration.</title>
        <authorList>
            <person name="Xiao L."/>
            <person name="Yang G."/>
            <person name="Zhang L."/>
            <person name="Yang X."/>
            <person name="Zhao S."/>
            <person name="Ji Z."/>
            <person name="Zhou Q."/>
            <person name="Hu M."/>
            <person name="Wang Y."/>
            <person name="Chen M."/>
            <person name="Xu Y."/>
            <person name="Jin H."/>
            <person name="Xiao X."/>
            <person name="Hu G."/>
            <person name="Bao F."/>
            <person name="Hu Y."/>
            <person name="Wan P."/>
            <person name="Li L."/>
            <person name="Deng X."/>
            <person name="Kuang T."/>
            <person name="Xiang C."/>
            <person name="Zhu J.K."/>
            <person name="Oliver M.J."/>
            <person name="He Y."/>
        </authorList>
    </citation>
    <scope>NUCLEOTIDE SEQUENCE [LARGE SCALE GENOMIC DNA]</scope>
    <source>
        <strain evidence="3">cv. XS01</strain>
    </source>
</reference>
<feature type="compositionally biased region" description="Basic and acidic residues" evidence="1">
    <location>
        <begin position="496"/>
        <end position="540"/>
    </location>
</feature>
<protein>
    <submittedName>
        <fullName evidence="2">Uncharacterized protein</fullName>
    </submittedName>
</protein>
<feature type="region of interest" description="Disordered" evidence="1">
    <location>
        <begin position="1"/>
        <end position="104"/>
    </location>
</feature>
<feature type="region of interest" description="Disordered" evidence="1">
    <location>
        <begin position="585"/>
        <end position="625"/>
    </location>
</feature>
<accession>A0A2Z7D7M9</accession>
<dbReference type="PANTHER" id="PTHR32091:SF4">
    <property type="entry name" value="OS07G0546100 PROTEIN"/>
    <property type="match status" value="1"/>
</dbReference>
<evidence type="ECO:0000313" key="3">
    <source>
        <dbReference type="Proteomes" id="UP000250235"/>
    </source>
</evidence>
<dbReference type="AlphaFoldDB" id="A0A2Z7D7M9"/>
<name>A0A2Z7D7M9_9LAMI</name>
<dbReference type="GO" id="GO:0003743">
    <property type="term" value="F:translation initiation factor activity"/>
    <property type="evidence" value="ECO:0007669"/>
    <property type="project" value="InterPro"/>
</dbReference>
<gene>
    <name evidence="2" type="ORF">F511_21505</name>
</gene>
<dbReference type="GO" id="GO:0003729">
    <property type="term" value="F:mRNA binding"/>
    <property type="evidence" value="ECO:0007669"/>
    <property type="project" value="TreeGrafter"/>
</dbReference>
<dbReference type="EMBL" id="KQ990520">
    <property type="protein sequence ID" value="KZV53248.1"/>
    <property type="molecule type" value="Genomic_DNA"/>
</dbReference>